<evidence type="ECO:0000313" key="2">
    <source>
        <dbReference type="Proteomes" id="UP000440041"/>
    </source>
</evidence>
<name>A0A6A2WBX1_9BIFI</name>
<organism evidence="1 2">
    <name type="scientific">Bifidobacterium apri</name>
    <dbReference type="NCBI Taxonomy" id="1769423"/>
    <lineage>
        <taxon>Bacteria</taxon>
        <taxon>Bacillati</taxon>
        <taxon>Actinomycetota</taxon>
        <taxon>Actinomycetes</taxon>
        <taxon>Bifidobacteriales</taxon>
        <taxon>Bifidobacteriaceae</taxon>
        <taxon>Bifidobacterium</taxon>
    </lineage>
</organism>
<proteinExistence type="predicted"/>
<dbReference type="Proteomes" id="UP000440041">
    <property type="component" value="Unassembled WGS sequence"/>
</dbReference>
<dbReference type="AlphaFoldDB" id="A0A6A2WBX1"/>
<keyword evidence="2" id="KW-1185">Reference proteome</keyword>
<dbReference type="OrthoDB" id="5476529at2"/>
<comment type="caution">
    <text evidence="1">The sequence shown here is derived from an EMBL/GenBank/DDBJ whole genome shotgun (WGS) entry which is preliminary data.</text>
</comment>
<dbReference type="EMBL" id="WBSO01000024">
    <property type="protein sequence ID" value="KAB8292592.1"/>
    <property type="molecule type" value="Genomic_DNA"/>
</dbReference>
<accession>A0A6A2WBX1</accession>
<reference evidence="1 2" key="1">
    <citation type="submission" date="2019-09" db="EMBL/GenBank/DDBJ databases">
        <title>Characterization of the phylogenetic diversity of two novel species belonging to the genus Bifidobacterium: Bifidobacterium cebidarum sp. nov. and Bifidobacterium leontopitheci sp. nov.</title>
        <authorList>
            <person name="Lugli G.A."/>
            <person name="Duranti S."/>
            <person name="Milani C."/>
            <person name="Turroni F."/>
            <person name="Ventura M."/>
        </authorList>
    </citation>
    <scope>NUCLEOTIDE SEQUENCE [LARGE SCALE GENOMIC DNA]</scope>
    <source>
        <strain evidence="1 2">DSM 100238</strain>
    </source>
</reference>
<dbReference type="RefSeq" id="WP_152356315.1">
    <property type="nucleotide sequence ID" value="NZ_JBHLXF010000001.1"/>
</dbReference>
<evidence type="ECO:0000313" key="1">
    <source>
        <dbReference type="EMBL" id="KAB8292592.1"/>
    </source>
</evidence>
<protein>
    <submittedName>
        <fullName evidence="1">Uncharacterized protein</fullName>
    </submittedName>
</protein>
<sequence>MKERRNLFPNPRFSLTGTNPKWNSSSMRHSDLNGVPRLVAEHVSTGADIYMWPVKLDPGAYHFQVLTWHEKPCRGCIIWGSSNPDNGAIVLLDDGVKDSRNAVTQSCDFTVTADMPWILIGFTTGETGTVGQHDALYWHPLLEAKSTYDMVANSGGGVFPCTSITGRSRSKRSGVVA</sequence>
<gene>
    <name evidence="1" type="ORF">DSM100238_1803</name>
</gene>